<keyword evidence="2" id="KW-1185">Reference proteome</keyword>
<accession>A0A437CLY0</accession>
<dbReference type="EMBL" id="CM012452">
    <property type="protein sequence ID" value="RVE63179.1"/>
    <property type="molecule type" value="Genomic_DNA"/>
</dbReference>
<organism evidence="1 2">
    <name type="scientific">Oryzias javanicus</name>
    <name type="common">Javanese ricefish</name>
    <name type="synonym">Aplocheilus javanicus</name>
    <dbReference type="NCBI Taxonomy" id="123683"/>
    <lineage>
        <taxon>Eukaryota</taxon>
        <taxon>Metazoa</taxon>
        <taxon>Chordata</taxon>
        <taxon>Craniata</taxon>
        <taxon>Vertebrata</taxon>
        <taxon>Euteleostomi</taxon>
        <taxon>Actinopterygii</taxon>
        <taxon>Neopterygii</taxon>
        <taxon>Teleostei</taxon>
        <taxon>Neoteleostei</taxon>
        <taxon>Acanthomorphata</taxon>
        <taxon>Ovalentaria</taxon>
        <taxon>Atherinomorphae</taxon>
        <taxon>Beloniformes</taxon>
        <taxon>Adrianichthyidae</taxon>
        <taxon>Oryziinae</taxon>
        <taxon>Oryzias</taxon>
    </lineage>
</organism>
<sequence length="102" mass="11651">MLFCALASVKAAPRGAAERLAESAGLHRRRDAQNARQPRTRFETRIIKGIKAPWTTAEHQRRTRRADAQVRILKERRKKPATRRHAAANCLLGSLRDFEHTT</sequence>
<dbReference type="AlphaFoldDB" id="A0A437CLY0"/>
<protein>
    <submittedName>
        <fullName evidence="1">Uncharacterized protein</fullName>
    </submittedName>
</protein>
<proteinExistence type="predicted"/>
<reference evidence="1 2" key="2">
    <citation type="submission" date="2019-01" db="EMBL/GenBank/DDBJ databases">
        <title>A chromosome length genome reference of the Java medaka (oryzias javanicus).</title>
        <authorList>
            <person name="Herpin A."/>
            <person name="Takehana Y."/>
            <person name="Naruse K."/>
            <person name="Ansai S."/>
            <person name="Kawaguchi M."/>
        </authorList>
    </citation>
    <scope>NUCLEOTIDE SEQUENCE [LARGE SCALE GENOMIC DNA]</scope>
    <source>
        <strain evidence="1">RS831</strain>
        <tissue evidence="1">Whole body</tissue>
    </source>
</reference>
<name>A0A437CLY0_ORYJA</name>
<evidence type="ECO:0000313" key="1">
    <source>
        <dbReference type="EMBL" id="RVE63179.1"/>
    </source>
</evidence>
<gene>
    <name evidence="1" type="ORF">OJAV_G00163590</name>
</gene>
<reference evidence="1 2" key="1">
    <citation type="submission" date="2018-11" db="EMBL/GenBank/DDBJ databases">
        <authorList>
            <person name="Lopez-Roques C."/>
            <person name="Donnadieu C."/>
            <person name="Bouchez O."/>
            <person name="Klopp C."/>
            <person name="Cabau C."/>
            <person name="Zahm M."/>
        </authorList>
    </citation>
    <scope>NUCLEOTIDE SEQUENCE [LARGE SCALE GENOMIC DNA]</scope>
    <source>
        <strain evidence="1">RS831</strain>
        <tissue evidence="1">Whole body</tissue>
    </source>
</reference>
<dbReference type="Proteomes" id="UP000283210">
    <property type="component" value="Chromosome 16"/>
</dbReference>
<evidence type="ECO:0000313" key="2">
    <source>
        <dbReference type="Proteomes" id="UP000283210"/>
    </source>
</evidence>